<protein>
    <submittedName>
        <fullName evidence="1">Uncharacterized protein</fullName>
    </submittedName>
</protein>
<organism evidence="1">
    <name type="scientific">Arundo donax</name>
    <name type="common">Giant reed</name>
    <name type="synonym">Donax arundinaceus</name>
    <dbReference type="NCBI Taxonomy" id="35708"/>
    <lineage>
        <taxon>Eukaryota</taxon>
        <taxon>Viridiplantae</taxon>
        <taxon>Streptophyta</taxon>
        <taxon>Embryophyta</taxon>
        <taxon>Tracheophyta</taxon>
        <taxon>Spermatophyta</taxon>
        <taxon>Magnoliopsida</taxon>
        <taxon>Liliopsida</taxon>
        <taxon>Poales</taxon>
        <taxon>Poaceae</taxon>
        <taxon>PACMAD clade</taxon>
        <taxon>Arundinoideae</taxon>
        <taxon>Arundineae</taxon>
        <taxon>Arundo</taxon>
    </lineage>
</organism>
<reference evidence="1" key="2">
    <citation type="journal article" date="2015" name="Data Brief">
        <title>Shoot transcriptome of the giant reed, Arundo donax.</title>
        <authorList>
            <person name="Barrero R.A."/>
            <person name="Guerrero F.D."/>
            <person name="Moolhuijzen P."/>
            <person name="Goolsby J.A."/>
            <person name="Tidwell J."/>
            <person name="Bellgard S.E."/>
            <person name="Bellgard M.I."/>
        </authorList>
    </citation>
    <scope>NUCLEOTIDE SEQUENCE</scope>
    <source>
        <tissue evidence="1">Shoot tissue taken approximately 20 cm above the soil surface</tissue>
    </source>
</reference>
<name>A0A0A8ZQX1_ARUDO</name>
<evidence type="ECO:0000313" key="1">
    <source>
        <dbReference type="EMBL" id="JAD41834.1"/>
    </source>
</evidence>
<reference evidence="1" key="1">
    <citation type="submission" date="2014-09" db="EMBL/GenBank/DDBJ databases">
        <authorList>
            <person name="Magalhaes I.L.F."/>
            <person name="Oliveira U."/>
            <person name="Santos F.R."/>
            <person name="Vidigal T.H.D.A."/>
            <person name="Brescovit A.D."/>
            <person name="Santos A.J."/>
        </authorList>
    </citation>
    <scope>NUCLEOTIDE SEQUENCE</scope>
    <source>
        <tissue evidence="1">Shoot tissue taken approximately 20 cm above the soil surface</tissue>
    </source>
</reference>
<accession>A0A0A8ZQX1</accession>
<dbReference type="AlphaFoldDB" id="A0A0A8ZQX1"/>
<proteinExistence type="predicted"/>
<dbReference type="EMBL" id="GBRH01256061">
    <property type="protein sequence ID" value="JAD41834.1"/>
    <property type="molecule type" value="Transcribed_RNA"/>
</dbReference>
<sequence length="56" mass="6596">MNSWFHFPGRTITMQVKVHVHVLNPHDPEKRRRWCLARNPILSKCCVNCLKLEPSA</sequence>